<keyword evidence="4 10" id="KW-1003">Cell membrane</keyword>
<keyword evidence="7 11" id="KW-1133">Transmembrane helix</keyword>
<keyword evidence="6 10" id="KW-1278">Translocase</keyword>
<evidence type="ECO:0000256" key="9">
    <source>
        <dbReference type="ARBA" id="ARBA00047816"/>
    </source>
</evidence>
<keyword evidence="8 10" id="KW-0472">Membrane</keyword>
<comment type="caution">
    <text evidence="12">The sequence shown here is derived from an EMBL/GenBank/DDBJ whole genome shotgun (WGS) entry which is preliminary data.</text>
</comment>
<evidence type="ECO:0000256" key="3">
    <source>
        <dbReference type="ARBA" id="ARBA00006870"/>
    </source>
</evidence>
<evidence type="ECO:0000256" key="2">
    <source>
        <dbReference type="ARBA" id="ARBA00004651"/>
    </source>
</evidence>
<evidence type="ECO:0000256" key="10">
    <source>
        <dbReference type="PIRNR" id="PIRNR017385"/>
    </source>
</evidence>
<proteinExistence type="inferred from homology"/>
<organism evidence="12 13">
    <name type="scientific">Brachybacterium equifaecis</name>
    <dbReference type="NCBI Taxonomy" id="2910770"/>
    <lineage>
        <taxon>Bacteria</taxon>
        <taxon>Bacillati</taxon>
        <taxon>Actinomycetota</taxon>
        <taxon>Actinomycetes</taxon>
        <taxon>Micrococcales</taxon>
        <taxon>Dermabacteraceae</taxon>
        <taxon>Brachybacterium</taxon>
    </lineage>
</organism>
<dbReference type="RefSeq" id="WP_249737559.1">
    <property type="nucleotide sequence ID" value="NZ_JAKNCJ010000003.1"/>
</dbReference>
<protein>
    <recommendedName>
        <fullName evidence="10">Cytochrome c oxidase polypeptide 4</fullName>
        <ecNumber evidence="10">7.1.1.9</ecNumber>
    </recommendedName>
    <alternativeName>
        <fullName evidence="10">Cytochrome aa3 subunit 4</fullName>
    </alternativeName>
    <alternativeName>
        <fullName evidence="10">Cytochrome c oxidase polypeptide IV</fullName>
    </alternativeName>
</protein>
<dbReference type="PIRSF" id="PIRSF017385">
    <property type="entry name" value="CtaF"/>
    <property type="match status" value="1"/>
</dbReference>
<keyword evidence="13" id="KW-1185">Reference proteome</keyword>
<sequence>MRTSGRIFLILTIFFIIVGIAYGIITGTRAPLGIETVGFPAFIMLAGLTGLIAVTLFWAARKFPNRPEEDLHAEVADDAGVQGSFAPYSWWPLWAAIGAAMAFLGVAAGWWIAGIGAVFVVVGVVGWVMEFSSGPHAH</sequence>
<evidence type="ECO:0000313" key="12">
    <source>
        <dbReference type="EMBL" id="MCL6423484.1"/>
    </source>
</evidence>
<gene>
    <name evidence="12" type="ORF">Bequi_08795</name>
</gene>
<evidence type="ECO:0000256" key="5">
    <source>
        <dbReference type="ARBA" id="ARBA00022692"/>
    </source>
</evidence>
<comment type="function">
    <text evidence="1 10">Part of cytochrome c oxidase, its function is unknown.</text>
</comment>
<keyword evidence="5 11" id="KW-0812">Transmembrane</keyword>
<reference evidence="12" key="1">
    <citation type="submission" date="2022-02" db="EMBL/GenBank/DDBJ databases">
        <authorList>
            <person name="Lee M."/>
            <person name="Kim S.-J."/>
            <person name="Jung M.-Y."/>
        </authorList>
    </citation>
    <scope>NUCLEOTIDE SEQUENCE</scope>
    <source>
        <strain evidence="12">JHP9</strain>
    </source>
</reference>
<feature type="transmembrane region" description="Helical" evidence="11">
    <location>
        <begin position="110"/>
        <end position="129"/>
    </location>
</feature>
<dbReference type="EC" id="7.1.1.9" evidence="10"/>
<dbReference type="InterPro" id="IPR021050">
    <property type="entry name" value="Cyt_c_oxidase_su4_actinobac"/>
</dbReference>
<comment type="subunit">
    <text evidence="10">Associates with subunits I, II and III to form cytochrome c oxidase.</text>
</comment>
<feature type="transmembrane region" description="Helical" evidence="11">
    <location>
        <begin position="37"/>
        <end position="59"/>
    </location>
</feature>
<evidence type="ECO:0000256" key="7">
    <source>
        <dbReference type="ARBA" id="ARBA00022989"/>
    </source>
</evidence>
<feature type="transmembrane region" description="Helical" evidence="11">
    <location>
        <begin position="7"/>
        <end position="25"/>
    </location>
</feature>
<accession>A0ABT0R2M3</accession>
<evidence type="ECO:0000256" key="6">
    <source>
        <dbReference type="ARBA" id="ARBA00022967"/>
    </source>
</evidence>
<dbReference type="EMBL" id="JAKNCJ010000003">
    <property type="protein sequence ID" value="MCL6423484.1"/>
    <property type="molecule type" value="Genomic_DNA"/>
</dbReference>
<comment type="similarity">
    <text evidence="3 10">Belongs to the cytochrome c oxidase bacterial subunit CtaF family.</text>
</comment>
<evidence type="ECO:0000256" key="1">
    <source>
        <dbReference type="ARBA" id="ARBA00002536"/>
    </source>
</evidence>
<evidence type="ECO:0000256" key="11">
    <source>
        <dbReference type="SAM" id="Phobius"/>
    </source>
</evidence>
<dbReference type="Proteomes" id="UP001203761">
    <property type="component" value="Unassembled WGS sequence"/>
</dbReference>
<comment type="catalytic activity">
    <reaction evidence="9 10">
        <text>4 Fe(II)-[cytochrome c] + O2 + 8 H(+)(in) = 4 Fe(III)-[cytochrome c] + 2 H2O + 4 H(+)(out)</text>
        <dbReference type="Rhea" id="RHEA:11436"/>
        <dbReference type="Rhea" id="RHEA-COMP:10350"/>
        <dbReference type="Rhea" id="RHEA-COMP:14399"/>
        <dbReference type="ChEBI" id="CHEBI:15377"/>
        <dbReference type="ChEBI" id="CHEBI:15378"/>
        <dbReference type="ChEBI" id="CHEBI:15379"/>
        <dbReference type="ChEBI" id="CHEBI:29033"/>
        <dbReference type="ChEBI" id="CHEBI:29034"/>
        <dbReference type="EC" id="7.1.1.9"/>
    </reaction>
</comment>
<evidence type="ECO:0000256" key="8">
    <source>
        <dbReference type="ARBA" id="ARBA00023136"/>
    </source>
</evidence>
<comment type="subcellular location">
    <subcellularLocation>
        <location evidence="2">Cell membrane</location>
        <topology evidence="2">Multi-pass membrane protein</topology>
    </subcellularLocation>
</comment>
<name>A0ABT0R2M3_9MICO</name>
<evidence type="ECO:0000313" key="13">
    <source>
        <dbReference type="Proteomes" id="UP001203761"/>
    </source>
</evidence>
<evidence type="ECO:0000256" key="4">
    <source>
        <dbReference type="ARBA" id="ARBA00022475"/>
    </source>
</evidence>
<dbReference type="Pfam" id="PF12270">
    <property type="entry name" value="Cyt_c_ox_IV"/>
    <property type="match status" value="1"/>
</dbReference>